<protein>
    <recommendedName>
        <fullName evidence="2">AAA+ ATPase domain-containing protein</fullName>
    </recommendedName>
</protein>
<dbReference type="GO" id="GO:0016887">
    <property type="term" value="F:ATP hydrolysis activity"/>
    <property type="evidence" value="ECO:0007669"/>
    <property type="project" value="InterPro"/>
</dbReference>
<dbReference type="EMBL" id="CDMC01000006">
    <property type="protein sequence ID" value="CEN61689.1"/>
    <property type="molecule type" value="Genomic_DNA"/>
</dbReference>
<dbReference type="Gene3D" id="3.40.50.300">
    <property type="entry name" value="P-loop containing nucleotide triphosphate hydrolases"/>
    <property type="match status" value="1"/>
</dbReference>
<dbReference type="SUPFAM" id="SSF52540">
    <property type="entry name" value="P-loop containing nucleoside triphosphate hydrolases"/>
    <property type="match status" value="1"/>
</dbReference>
<dbReference type="GO" id="GO:0005524">
    <property type="term" value="F:ATP binding"/>
    <property type="evidence" value="ECO:0007669"/>
    <property type="project" value="InterPro"/>
</dbReference>
<feature type="region of interest" description="Disordered" evidence="1">
    <location>
        <begin position="348"/>
        <end position="369"/>
    </location>
</feature>
<dbReference type="InterPro" id="IPR003959">
    <property type="entry name" value="ATPase_AAA_core"/>
</dbReference>
<dbReference type="OMA" id="IFVENMD"/>
<dbReference type="PANTHER" id="PTHR46411">
    <property type="entry name" value="FAMILY ATPASE, PUTATIVE-RELATED"/>
    <property type="match status" value="1"/>
</dbReference>
<sequence length="369" mass="41532">MSVSHSSLDRTLTPVQQQFDVASTIGSDSVEQSARRSVRLKGNVIVDTCPSLRTLKSDELKALMKNHYDNAGPNDVFDDDQTNEFGKLILEHNQKQLIKSLVANHERKKILENCERAGADDWIEGKGGGLVILLHGPTNIGKTSTAESVAQATGKPLFTVSVSDIGLDPQRVEGNLEKVFNLAVRWEAVLLFDEADVFLEARGMDKGDLNRNSLVTVFLRILEYYDGIPFLTTVTTNRIRTFDVAVQFRVHLAVRYSNVQTPELRKLFMQFIDERRSEVANYRELGDFDEEIDGRQIRNIVSSAMALAKNQDNADGKLRFPHIKRGLKMTTQFHDHLRDQRVAAEGIESRTAELTMESDRSHGSEGNFR</sequence>
<evidence type="ECO:0000256" key="1">
    <source>
        <dbReference type="SAM" id="MobiDB-lite"/>
    </source>
</evidence>
<dbReference type="InterPro" id="IPR003593">
    <property type="entry name" value="AAA+_ATPase"/>
</dbReference>
<proteinExistence type="predicted"/>
<feature type="domain" description="AAA+ ATPase" evidence="2">
    <location>
        <begin position="128"/>
        <end position="258"/>
    </location>
</feature>
<accession>A0A0U5A0G7</accession>
<dbReference type="AlphaFoldDB" id="A0A0U5A0G7"/>
<dbReference type="Pfam" id="PF00004">
    <property type="entry name" value="AAA"/>
    <property type="match status" value="1"/>
</dbReference>
<evidence type="ECO:0000313" key="3">
    <source>
        <dbReference type="EMBL" id="CEN61689.1"/>
    </source>
</evidence>
<name>A0A0U5A0G7_ASPCI</name>
<evidence type="ECO:0000259" key="2">
    <source>
        <dbReference type="SMART" id="SM00382"/>
    </source>
</evidence>
<dbReference type="STRING" id="454130.A0A0U5A0G7"/>
<dbReference type="PANTHER" id="PTHR46411:SF3">
    <property type="entry name" value="AAA+ ATPASE DOMAIN-CONTAINING PROTEIN"/>
    <property type="match status" value="1"/>
</dbReference>
<dbReference type="Proteomes" id="UP000054771">
    <property type="component" value="Unassembled WGS sequence"/>
</dbReference>
<organism evidence="3 4">
    <name type="scientific">Aspergillus calidoustus</name>
    <dbReference type="NCBI Taxonomy" id="454130"/>
    <lineage>
        <taxon>Eukaryota</taxon>
        <taxon>Fungi</taxon>
        <taxon>Dikarya</taxon>
        <taxon>Ascomycota</taxon>
        <taxon>Pezizomycotina</taxon>
        <taxon>Eurotiomycetes</taxon>
        <taxon>Eurotiomycetidae</taxon>
        <taxon>Eurotiales</taxon>
        <taxon>Aspergillaceae</taxon>
        <taxon>Aspergillus</taxon>
        <taxon>Aspergillus subgen. Nidulantes</taxon>
    </lineage>
</organism>
<dbReference type="OrthoDB" id="10042665at2759"/>
<keyword evidence="4" id="KW-1185">Reference proteome</keyword>
<gene>
    <name evidence="3" type="ORF">ASPCAL08340</name>
</gene>
<dbReference type="SMART" id="SM00382">
    <property type="entry name" value="AAA"/>
    <property type="match status" value="1"/>
</dbReference>
<evidence type="ECO:0000313" key="4">
    <source>
        <dbReference type="Proteomes" id="UP000054771"/>
    </source>
</evidence>
<reference evidence="4" key="1">
    <citation type="journal article" date="2016" name="Genome Announc.">
        <title>Draft genome sequences of fungus Aspergillus calidoustus.</title>
        <authorList>
            <person name="Horn F."/>
            <person name="Linde J."/>
            <person name="Mattern D.J."/>
            <person name="Walther G."/>
            <person name="Guthke R."/>
            <person name="Scherlach K."/>
            <person name="Martin K."/>
            <person name="Brakhage A.A."/>
            <person name="Petzke L."/>
            <person name="Valiante V."/>
        </authorList>
    </citation>
    <scope>NUCLEOTIDE SEQUENCE [LARGE SCALE GENOMIC DNA]</scope>
    <source>
        <strain evidence="4">SF006504</strain>
    </source>
</reference>
<dbReference type="InterPro" id="IPR027417">
    <property type="entry name" value="P-loop_NTPase"/>
</dbReference>